<organism evidence="2 3">
    <name type="scientific">Haloterrigena turkmenica (strain ATCC 51198 / DSM 5511 / JCM 9101 / NCIMB 13204 / VKM B-1734 / 4k)</name>
    <name type="common">Halococcus turkmenicus</name>
    <dbReference type="NCBI Taxonomy" id="543526"/>
    <lineage>
        <taxon>Archaea</taxon>
        <taxon>Methanobacteriati</taxon>
        <taxon>Methanobacteriota</taxon>
        <taxon>Stenosarchaea group</taxon>
        <taxon>Halobacteria</taxon>
        <taxon>Halobacteriales</taxon>
        <taxon>Natrialbaceae</taxon>
        <taxon>Haloterrigena</taxon>
    </lineage>
</organism>
<dbReference type="HOGENOM" id="CLU_037990_16_1_2"/>
<dbReference type="Pfam" id="PF08241">
    <property type="entry name" value="Methyltransf_11"/>
    <property type="match status" value="1"/>
</dbReference>
<dbReference type="InterPro" id="IPR029063">
    <property type="entry name" value="SAM-dependent_MTases_sf"/>
</dbReference>
<reference evidence="2 3" key="1">
    <citation type="journal article" date="2010" name="Stand. Genomic Sci.">
        <title>Complete genome sequence of Haloterrigena turkmenica type strain (4k).</title>
        <authorList>
            <person name="Saunders E."/>
            <person name="Tindall B.J."/>
            <person name="Fahnrich R."/>
            <person name="Lapidus A."/>
            <person name="Copeland A."/>
            <person name="Del Rio T.G."/>
            <person name="Lucas S."/>
            <person name="Chen F."/>
            <person name="Tice H."/>
            <person name="Cheng J.F."/>
            <person name="Han C."/>
            <person name="Detter J.C."/>
            <person name="Bruce D."/>
            <person name="Goodwin L."/>
            <person name="Chain P."/>
            <person name="Pitluck S."/>
            <person name="Pati A."/>
            <person name="Ivanova N."/>
            <person name="Mavromatis K."/>
            <person name="Chen A."/>
            <person name="Palaniappan K."/>
            <person name="Land M."/>
            <person name="Hauser L."/>
            <person name="Chang Y.J."/>
            <person name="Jeffries C.D."/>
            <person name="Brettin T."/>
            <person name="Rohde M."/>
            <person name="Goker M."/>
            <person name="Bristow J."/>
            <person name="Eisen J.A."/>
            <person name="Markowitz V."/>
            <person name="Hugenholtz P."/>
            <person name="Klenk H.P."/>
            <person name="Kyrpides N.C."/>
        </authorList>
    </citation>
    <scope>NUCLEOTIDE SEQUENCE [LARGE SCALE GENOMIC DNA]</scope>
    <source>
        <strain evidence="3">ATCC 51198 / DSM 5511 / JCM 9101 / NCIMB 13204 / VKM B-1734 / 4k</strain>
    </source>
</reference>
<evidence type="ECO:0000313" key="3">
    <source>
        <dbReference type="Proteomes" id="UP000001903"/>
    </source>
</evidence>
<protein>
    <submittedName>
        <fullName evidence="2">Methyltransferase type 11</fullName>
    </submittedName>
</protein>
<dbReference type="Gene3D" id="3.40.50.150">
    <property type="entry name" value="Vaccinia Virus protein VP39"/>
    <property type="match status" value="1"/>
</dbReference>
<sequence length="188" mass="20528">MTVGYHTFDAGRADQLERAGRRYRFLSAEELLWSLSLSPDDTVADLGSGTGFFTDDVAPHAGEVHAVDVQEAMHEYYREKGVPENVALVTSDVSDLPFDDDALDAAFSTMTYHEFASDDALAEIRRVLAPDGRLVVVDWASTGSGEDGPPVDERYSADEAATALRDAGFDIEHEAVRPETFLLIATLE</sequence>
<dbReference type="GO" id="GO:0008757">
    <property type="term" value="F:S-adenosylmethionine-dependent methyltransferase activity"/>
    <property type="evidence" value="ECO:0007669"/>
    <property type="project" value="InterPro"/>
</dbReference>
<dbReference type="SUPFAM" id="SSF53335">
    <property type="entry name" value="S-adenosyl-L-methionine-dependent methyltransferases"/>
    <property type="match status" value="1"/>
</dbReference>
<keyword evidence="2" id="KW-0808">Transferase</keyword>
<evidence type="ECO:0000313" key="2">
    <source>
        <dbReference type="EMBL" id="ADB63143.1"/>
    </source>
</evidence>
<geneLocation type="plasmid" evidence="2 3">
    <name>pHTUR01</name>
</geneLocation>
<feature type="domain" description="Methyltransferase type 11" evidence="1">
    <location>
        <begin position="45"/>
        <end position="136"/>
    </location>
</feature>
<keyword evidence="2" id="KW-0489">Methyltransferase</keyword>
<name>D2S196_HALTV</name>
<dbReference type="KEGG" id="htu:Htur_4328"/>
<proteinExistence type="predicted"/>
<dbReference type="Proteomes" id="UP000001903">
    <property type="component" value="Plasmid pHTUR01"/>
</dbReference>
<dbReference type="AlphaFoldDB" id="D2S196"/>
<accession>D2S196</accession>
<keyword evidence="3" id="KW-1185">Reference proteome</keyword>
<keyword evidence="2" id="KW-0614">Plasmid</keyword>
<dbReference type="PANTHER" id="PTHR43591:SF110">
    <property type="entry name" value="RHODANESE DOMAIN-CONTAINING PROTEIN"/>
    <property type="match status" value="1"/>
</dbReference>
<dbReference type="GO" id="GO:0032259">
    <property type="term" value="P:methylation"/>
    <property type="evidence" value="ECO:0007669"/>
    <property type="project" value="UniProtKB-KW"/>
</dbReference>
<gene>
    <name evidence="2" type="ordered locus">Htur_4328</name>
</gene>
<dbReference type="EMBL" id="CP001861">
    <property type="protein sequence ID" value="ADB63143.1"/>
    <property type="molecule type" value="Genomic_DNA"/>
</dbReference>
<evidence type="ECO:0000259" key="1">
    <source>
        <dbReference type="Pfam" id="PF08241"/>
    </source>
</evidence>
<dbReference type="InterPro" id="IPR013216">
    <property type="entry name" value="Methyltransf_11"/>
</dbReference>
<dbReference type="CDD" id="cd02440">
    <property type="entry name" value="AdoMet_MTases"/>
    <property type="match status" value="1"/>
</dbReference>
<dbReference type="PANTHER" id="PTHR43591">
    <property type="entry name" value="METHYLTRANSFERASE"/>
    <property type="match status" value="1"/>
</dbReference>